<dbReference type="STRING" id="1076935.U4LLS7"/>
<feature type="transmembrane region" description="Helical" evidence="6">
    <location>
        <begin position="23"/>
        <end position="45"/>
    </location>
</feature>
<reference evidence="8 9" key="1">
    <citation type="journal article" date="2013" name="PLoS Genet.">
        <title>The genome and development-dependent transcriptomes of Pyronema confluens: a window into fungal evolution.</title>
        <authorList>
            <person name="Traeger S."/>
            <person name="Altegoer F."/>
            <person name="Freitag M."/>
            <person name="Gabaldon T."/>
            <person name="Kempken F."/>
            <person name="Kumar A."/>
            <person name="Marcet-Houben M."/>
            <person name="Poggeler S."/>
            <person name="Stajich J.E."/>
            <person name="Nowrousian M."/>
        </authorList>
    </citation>
    <scope>NUCLEOTIDE SEQUENCE [LARGE SCALE GENOMIC DNA]</scope>
    <source>
        <strain evidence="9">CBS 100304</strain>
        <tissue evidence="8">Vegetative mycelium</tissue>
    </source>
</reference>
<keyword evidence="4 6" id="KW-0472">Membrane</keyword>
<keyword evidence="9" id="KW-1185">Reference proteome</keyword>
<name>U4LLS7_PYROM</name>
<comment type="similarity">
    <text evidence="5">Belongs to the SAT4 family.</text>
</comment>
<dbReference type="AlphaFoldDB" id="U4LLS7"/>
<evidence type="ECO:0000256" key="5">
    <source>
        <dbReference type="ARBA" id="ARBA00038359"/>
    </source>
</evidence>
<feature type="transmembrane region" description="Helical" evidence="6">
    <location>
        <begin position="176"/>
        <end position="203"/>
    </location>
</feature>
<feature type="transmembrane region" description="Helical" evidence="6">
    <location>
        <begin position="57"/>
        <end position="80"/>
    </location>
</feature>
<evidence type="ECO:0000313" key="9">
    <source>
        <dbReference type="Proteomes" id="UP000018144"/>
    </source>
</evidence>
<dbReference type="Proteomes" id="UP000018144">
    <property type="component" value="Unassembled WGS sequence"/>
</dbReference>
<evidence type="ECO:0000256" key="3">
    <source>
        <dbReference type="ARBA" id="ARBA00022989"/>
    </source>
</evidence>
<feature type="transmembrane region" description="Helical" evidence="6">
    <location>
        <begin position="215"/>
        <end position="234"/>
    </location>
</feature>
<keyword evidence="3 6" id="KW-1133">Transmembrane helix</keyword>
<evidence type="ECO:0000256" key="2">
    <source>
        <dbReference type="ARBA" id="ARBA00022692"/>
    </source>
</evidence>
<evidence type="ECO:0000256" key="1">
    <source>
        <dbReference type="ARBA" id="ARBA00004141"/>
    </source>
</evidence>
<accession>U4LLS7</accession>
<dbReference type="EMBL" id="HF935907">
    <property type="protein sequence ID" value="CCX32878.1"/>
    <property type="molecule type" value="Genomic_DNA"/>
</dbReference>
<keyword evidence="2 6" id="KW-0812">Transmembrane</keyword>
<dbReference type="PANTHER" id="PTHR33048:SF47">
    <property type="entry name" value="INTEGRAL MEMBRANE PROTEIN-RELATED"/>
    <property type="match status" value="1"/>
</dbReference>
<feature type="domain" description="Rhodopsin" evidence="7">
    <location>
        <begin position="41"/>
        <end position="256"/>
    </location>
</feature>
<dbReference type="PANTHER" id="PTHR33048">
    <property type="entry name" value="PTH11-LIKE INTEGRAL MEMBRANE PROTEIN (AFU_ORTHOLOGUE AFUA_5G11245)"/>
    <property type="match status" value="1"/>
</dbReference>
<dbReference type="InterPro" id="IPR049326">
    <property type="entry name" value="Rhodopsin_dom_fungi"/>
</dbReference>
<protein>
    <recommendedName>
        <fullName evidence="7">Rhodopsin domain-containing protein</fullName>
    </recommendedName>
</protein>
<dbReference type="InterPro" id="IPR052337">
    <property type="entry name" value="SAT4-like"/>
</dbReference>
<evidence type="ECO:0000256" key="4">
    <source>
        <dbReference type="ARBA" id="ARBA00023136"/>
    </source>
</evidence>
<evidence type="ECO:0000256" key="6">
    <source>
        <dbReference type="SAM" id="Phobius"/>
    </source>
</evidence>
<dbReference type="OrthoDB" id="4525788at2759"/>
<gene>
    <name evidence="8" type="ORF">PCON_13729</name>
</gene>
<evidence type="ECO:0000313" key="8">
    <source>
        <dbReference type="EMBL" id="CCX32878.1"/>
    </source>
</evidence>
<feature type="transmembrane region" description="Helical" evidence="6">
    <location>
        <begin position="135"/>
        <end position="156"/>
    </location>
</feature>
<organism evidence="8 9">
    <name type="scientific">Pyronema omphalodes (strain CBS 100304)</name>
    <name type="common">Pyronema confluens</name>
    <dbReference type="NCBI Taxonomy" id="1076935"/>
    <lineage>
        <taxon>Eukaryota</taxon>
        <taxon>Fungi</taxon>
        <taxon>Dikarya</taxon>
        <taxon>Ascomycota</taxon>
        <taxon>Pezizomycotina</taxon>
        <taxon>Pezizomycetes</taxon>
        <taxon>Pezizales</taxon>
        <taxon>Pyronemataceae</taxon>
        <taxon>Pyronema</taxon>
    </lineage>
</organism>
<proteinExistence type="inferred from homology"/>
<dbReference type="GO" id="GO:0016020">
    <property type="term" value="C:membrane"/>
    <property type="evidence" value="ECO:0007669"/>
    <property type="project" value="UniProtKB-SubCell"/>
</dbReference>
<dbReference type="OMA" id="CTMPLAY"/>
<sequence length="275" mass="30756">MVMNITLHDEGMNRNDEWISMEWYTWVIWSLCAVSTIITMLRLYSRHFILNAFNWDDGLICIVVVAAIADTSVVYESIHFGLGQNISEVPNSYLPTFYKLLYAQILLYLLAIHTLRASLVIWYRSLSVSDNFHMICWVYLAINGALFVIFGVTKILQCGPIAESTTKLNSTECVNASLLFIFGSVALVILDAVALLLPVSAVFKMKLPLKQKMVFVPLLGLGILSFVSGVWRMIFTIEFDAANVTQAVAKSHLWAFCISSNGKAAIKTLLAWQAA</sequence>
<dbReference type="Pfam" id="PF20684">
    <property type="entry name" value="Fung_rhodopsin"/>
    <property type="match status" value="1"/>
</dbReference>
<feature type="transmembrane region" description="Helical" evidence="6">
    <location>
        <begin position="100"/>
        <end position="123"/>
    </location>
</feature>
<comment type="subcellular location">
    <subcellularLocation>
        <location evidence="1">Membrane</location>
        <topology evidence="1">Multi-pass membrane protein</topology>
    </subcellularLocation>
</comment>
<evidence type="ECO:0000259" key="7">
    <source>
        <dbReference type="Pfam" id="PF20684"/>
    </source>
</evidence>